<reference evidence="12" key="1">
    <citation type="journal article" date="2020" name="Stud. Mycol.">
        <title>101 Dothideomycetes genomes: a test case for predicting lifestyles and emergence of pathogens.</title>
        <authorList>
            <person name="Haridas S."/>
            <person name="Albert R."/>
            <person name="Binder M."/>
            <person name="Bloem J."/>
            <person name="Labutti K."/>
            <person name="Salamov A."/>
            <person name="Andreopoulos B."/>
            <person name="Baker S."/>
            <person name="Barry K."/>
            <person name="Bills G."/>
            <person name="Bluhm B."/>
            <person name="Cannon C."/>
            <person name="Castanera R."/>
            <person name="Culley D."/>
            <person name="Daum C."/>
            <person name="Ezra D."/>
            <person name="Gonzalez J."/>
            <person name="Henrissat B."/>
            <person name="Kuo A."/>
            <person name="Liang C."/>
            <person name="Lipzen A."/>
            <person name="Lutzoni F."/>
            <person name="Magnuson J."/>
            <person name="Mondo S."/>
            <person name="Nolan M."/>
            <person name="Ohm R."/>
            <person name="Pangilinan J."/>
            <person name="Park H.-J."/>
            <person name="Ramirez L."/>
            <person name="Alfaro M."/>
            <person name="Sun H."/>
            <person name="Tritt A."/>
            <person name="Yoshinaga Y."/>
            <person name="Zwiers L.-H."/>
            <person name="Turgeon B."/>
            <person name="Goodwin S."/>
            <person name="Spatafora J."/>
            <person name="Crous P."/>
            <person name="Grigoriev I."/>
        </authorList>
    </citation>
    <scope>NUCLEOTIDE SEQUENCE</scope>
    <source>
        <strain evidence="12">CBS 119687</strain>
    </source>
</reference>
<dbReference type="PANTHER" id="PTHR46300:SF6">
    <property type="entry name" value="CYTOCHROME P450 2C30"/>
    <property type="match status" value="1"/>
</dbReference>
<dbReference type="Pfam" id="PF00067">
    <property type="entry name" value="p450"/>
    <property type="match status" value="1"/>
</dbReference>
<dbReference type="GO" id="GO:0016705">
    <property type="term" value="F:oxidoreductase activity, acting on paired donors, with incorporation or reduction of molecular oxygen"/>
    <property type="evidence" value="ECO:0007669"/>
    <property type="project" value="InterPro"/>
</dbReference>
<dbReference type="PRINTS" id="PR00153">
    <property type="entry name" value="CSAPPISMRASE"/>
</dbReference>
<evidence type="ECO:0000256" key="7">
    <source>
        <dbReference type="ARBA" id="ARBA00023004"/>
    </source>
</evidence>
<dbReference type="GO" id="GO:0003755">
    <property type="term" value="F:peptidyl-prolyl cis-trans isomerase activity"/>
    <property type="evidence" value="ECO:0007669"/>
    <property type="project" value="UniProtKB-KW"/>
</dbReference>
<keyword evidence="10" id="KW-0472">Membrane</keyword>
<dbReference type="PANTHER" id="PTHR46300">
    <property type="entry name" value="P450, PUTATIVE (EUROFUNG)-RELATED-RELATED"/>
    <property type="match status" value="1"/>
</dbReference>
<accession>A0A6A6A1L6</accession>
<sequence length="772" mass="87412">MHPLTLYVAGVAVLGFAIYALLDAVSKYNAKYNPRGLPGPTLVPWLGRVHDLPIQYMWLKFKEWADIYGPIYRTKMLGDNFVIITDESIAEEILIKRAKVYSDRPEIKSLFDAKSTHGSMEYLPLMGKNKYWARQRKFTHSYLTEATNNQYYGIMEFEAKRLLYRLIERPDNFFADVEDMCSKVMCTLSWDDPTISTTLSPSAWGLLTQMSPAGPITNVLTPLWDYIPQSINPWKIRERERHDTQQAFFMKCLQDTRRLVEKGKQRPCFTRSYLETAEKSMISGDYEASCVIGMMGLVGIFTVTGPLYYFLISMVHHPEWQRKCQDEIDRVCQGRCPVLADMPNLPILRACIKETMRWKPTVPTGVAHECEADDWYEGYFIPKGTRILPLDWAFLRNPVKYPDPESYRPERWLESGWPTFQEPLTKFPSVKGMTSFGWGQRQCLGMSITQDETVVGCGALAWAFNLKRKVDPTTGTEIEVPLNKSNSLLILTPDKFEMAFEPRSPARKEAIIKQWKEAEAKDMEERAAFLREAERKSQFSDRPMMQGDPTCYPSITPHRPSSQRQQHHHTISLTTPNINMSNPKVFFDVTIGGQNAGRIVMELYADQVPKTAENFRALCTGEKGTGRSGKPLHYKGSSFHRVIPQFMLQGGDFTRGNGTGGESIYGEKFEDENFNLKHTGPGVLSMANAGPGTNGSQFFICTVKTSWLDGKHVVFGQVVEGLDIVQNIEKVGSSSGKTQTTVTIVNSGQFSSIRPRTAASSRPVICQAGYES</sequence>
<evidence type="ECO:0000256" key="10">
    <source>
        <dbReference type="SAM" id="Phobius"/>
    </source>
</evidence>
<evidence type="ECO:0000313" key="13">
    <source>
        <dbReference type="Proteomes" id="UP000799771"/>
    </source>
</evidence>
<evidence type="ECO:0000256" key="2">
    <source>
        <dbReference type="ARBA" id="ARBA00007365"/>
    </source>
</evidence>
<keyword evidence="8" id="KW-0697">Rotamase</keyword>
<dbReference type="SUPFAM" id="SSF50891">
    <property type="entry name" value="Cyclophilin-like"/>
    <property type="match status" value="1"/>
</dbReference>
<dbReference type="SUPFAM" id="SSF48264">
    <property type="entry name" value="Cytochrome P450"/>
    <property type="match status" value="1"/>
</dbReference>
<keyword evidence="10" id="KW-0812">Transmembrane</keyword>
<dbReference type="InterPro" id="IPR017972">
    <property type="entry name" value="Cyt_P450_CS"/>
</dbReference>
<dbReference type="InterPro" id="IPR029000">
    <property type="entry name" value="Cyclophilin-like_dom_sf"/>
</dbReference>
<evidence type="ECO:0000256" key="9">
    <source>
        <dbReference type="ARBA" id="ARBA00023235"/>
    </source>
</evidence>
<dbReference type="Pfam" id="PF00160">
    <property type="entry name" value="Pro_isomerase"/>
    <property type="match status" value="1"/>
</dbReference>
<feature type="domain" description="PPIase cyclophilin-type" evidence="11">
    <location>
        <begin position="586"/>
        <end position="749"/>
    </location>
</feature>
<dbReference type="GO" id="GO:0004497">
    <property type="term" value="F:monooxygenase activity"/>
    <property type="evidence" value="ECO:0007669"/>
    <property type="project" value="InterPro"/>
</dbReference>
<dbReference type="RefSeq" id="XP_033519447.1">
    <property type="nucleotide sequence ID" value="XM_033673103.1"/>
</dbReference>
<dbReference type="AlphaFoldDB" id="A0A6A6A1L6"/>
<dbReference type="PROSITE" id="PS00170">
    <property type="entry name" value="CSA_PPIASE_1"/>
    <property type="match status" value="1"/>
</dbReference>
<dbReference type="InterPro" id="IPR036396">
    <property type="entry name" value="Cyt_P450_sf"/>
</dbReference>
<keyword evidence="6" id="KW-0560">Oxidoreductase</keyword>
<keyword evidence="9" id="KW-0413">Isomerase</keyword>
<keyword evidence="5" id="KW-0479">Metal-binding</keyword>
<dbReference type="FunFam" id="2.40.100.10:FF:000002">
    <property type="entry name" value="Peptidyl-prolyl cis-trans isomerase"/>
    <property type="match status" value="1"/>
</dbReference>
<proteinExistence type="inferred from homology"/>
<dbReference type="GO" id="GO:0005506">
    <property type="term" value="F:iron ion binding"/>
    <property type="evidence" value="ECO:0007669"/>
    <property type="project" value="InterPro"/>
</dbReference>
<comment type="catalytic activity">
    <reaction evidence="1">
        <text>[protein]-peptidylproline (omega=180) = [protein]-peptidylproline (omega=0)</text>
        <dbReference type="Rhea" id="RHEA:16237"/>
        <dbReference type="Rhea" id="RHEA-COMP:10747"/>
        <dbReference type="Rhea" id="RHEA-COMP:10748"/>
        <dbReference type="ChEBI" id="CHEBI:83833"/>
        <dbReference type="ChEBI" id="CHEBI:83834"/>
        <dbReference type="EC" id="5.2.1.8"/>
    </reaction>
</comment>
<dbReference type="GO" id="GO:0020037">
    <property type="term" value="F:heme binding"/>
    <property type="evidence" value="ECO:0007669"/>
    <property type="project" value="InterPro"/>
</dbReference>
<dbReference type="GeneID" id="54413535"/>
<evidence type="ECO:0000313" key="12">
    <source>
        <dbReference type="EMBL" id="KAF2125054.1"/>
    </source>
</evidence>
<dbReference type="PROSITE" id="PS00086">
    <property type="entry name" value="CYTOCHROME_P450"/>
    <property type="match status" value="1"/>
</dbReference>
<evidence type="ECO:0000256" key="8">
    <source>
        <dbReference type="ARBA" id="ARBA00023110"/>
    </source>
</evidence>
<evidence type="ECO:0000259" key="11">
    <source>
        <dbReference type="PROSITE" id="PS50072"/>
    </source>
</evidence>
<dbReference type="GO" id="GO:0006457">
    <property type="term" value="P:protein folding"/>
    <property type="evidence" value="ECO:0007669"/>
    <property type="project" value="InterPro"/>
</dbReference>
<feature type="transmembrane region" description="Helical" evidence="10">
    <location>
        <begin position="6"/>
        <end position="25"/>
    </location>
</feature>
<dbReference type="InterPro" id="IPR050364">
    <property type="entry name" value="Cytochrome_P450_fung"/>
</dbReference>
<gene>
    <name evidence="12" type="ORF">P153DRAFT_434746</name>
</gene>
<dbReference type="EC" id="5.2.1.8" evidence="4"/>
<dbReference type="CDD" id="cd01926">
    <property type="entry name" value="cyclophilin_ABH_like"/>
    <property type="match status" value="1"/>
</dbReference>
<feature type="transmembrane region" description="Helical" evidence="10">
    <location>
        <begin position="288"/>
        <end position="311"/>
    </location>
</feature>
<dbReference type="Gene3D" id="2.40.100.10">
    <property type="entry name" value="Cyclophilin-like"/>
    <property type="match status" value="1"/>
</dbReference>
<comment type="similarity">
    <text evidence="3">Belongs to the cytochrome P450 family.</text>
</comment>
<evidence type="ECO:0000256" key="6">
    <source>
        <dbReference type="ARBA" id="ARBA00023002"/>
    </source>
</evidence>
<keyword evidence="7" id="KW-0408">Iron</keyword>
<dbReference type="InterPro" id="IPR020892">
    <property type="entry name" value="Cyclophilin-type_PPIase_CS"/>
</dbReference>
<protein>
    <recommendedName>
        <fullName evidence="4">peptidylprolyl isomerase</fullName>
        <ecNumber evidence="4">5.2.1.8</ecNumber>
    </recommendedName>
</protein>
<dbReference type="Gene3D" id="1.10.630.10">
    <property type="entry name" value="Cytochrome P450"/>
    <property type="match status" value="1"/>
</dbReference>
<dbReference type="PROSITE" id="PS50072">
    <property type="entry name" value="CSA_PPIASE_2"/>
    <property type="match status" value="1"/>
</dbReference>
<evidence type="ECO:0000256" key="5">
    <source>
        <dbReference type="ARBA" id="ARBA00022723"/>
    </source>
</evidence>
<evidence type="ECO:0000256" key="1">
    <source>
        <dbReference type="ARBA" id="ARBA00000971"/>
    </source>
</evidence>
<dbReference type="EMBL" id="ML977517">
    <property type="protein sequence ID" value="KAF2125054.1"/>
    <property type="molecule type" value="Genomic_DNA"/>
</dbReference>
<evidence type="ECO:0000256" key="4">
    <source>
        <dbReference type="ARBA" id="ARBA00013194"/>
    </source>
</evidence>
<dbReference type="InterPro" id="IPR001128">
    <property type="entry name" value="Cyt_P450"/>
</dbReference>
<evidence type="ECO:0000256" key="3">
    <source>
        <dbReference type="ARBA" id="ARBA00010617"/>
    </source>
</evidence>
<keyword evidence="10" id="KW-1133">Transmembrane helix</keyword>
<keyword evidence="13" id="KW-1185">Reference proteome</keyword>
<dbReference type="OrthoDB" id="1103324at2759"/>
<dbReference type="Proteomes" id="UP000799771">
    <property type="component" value="Unassembled WGS sequence"/>
</dbReference>
<name>A0A6A6A1L6_9PLEO</name>
<organism evidence="12 13">
    <name type="scientific">Dothidotthia symphoricarpi CBS 119687</name>
    <dbReference type="NCBI Taxonomy" id="1392245"/>
    <lineage>
        <taxon>Eukaryota</taxon>
        <taxon>Fungi</taxon>
        <taxon>Dikarya</taxon>
        <taxon>Ascomycota</taxon>
        <taxon>Pezizomycotina</taxon>
        <taxon>Dothideomycetes</taxon>
        <taxon>Pleosporomycetidae</taxon>
        <taxon>Pleosporales</taxon>
        <taxon>Dothidotthiaceae</taxon>
        <taxon>Dothidotthia</taxon>
    </lineage>
</organism>
<dbReference type="InterPro" id="IPR002130">
    <property type="entry name" value="Cyclophilin-type_PPIase_dom"/>
</dbReference>
<comment type="similarity">
    <text evidence="2">Belongs to the cyclophilin-type PPIase family.</text>
</comment>